<gene>
    <name evidence="4" type="ORF">XTPLMG728_0586</name>
</gene>
<dbReference type="RefSeq" id="WP_053839973.1">
    <property type="nucleotide sequence ID" value="NZ_CP076250.1"/>
</dbReference>
<organism evidence="4 5">
    <name type="scientific">Xanthomonas graminis pv. poae</name>
    <dbReference type="NCBI Taxonomy" id="227946"/>
    <lineage>
        <taxon>Bacteria</taxon>
        <taxon>Pseudomonadati</taxon>
        <taxon>Pseudomonadota</taxon>
        <taxon>Gammaproteobacteria</taxon>
        <taxon>Lysobacterales</taxon>
        <taxon>Lysobacteraceae</taxon>
        <taxon>Xanthomonas</taxon>
        <taxon>Xanthomonas translucens group</taxon>
        <taxon>Xanthomonas graminis</taxon>
    </lineage>
</organism>
<dbReference type="SUPFAM" id="SSF52038">
    <property type="entry name" value="Barstar-related"/>
    <property type="match status" value="1"/>
</dbReference>
<dbReference type="InterPro" id="IPR035905">
    <property type="entry name" value="Barstar-like_sf"/>
</dbReference>
<dbReference type="CDD" id="cd05141">
    <property type="entry name" value="Barstar_evA4336-like"/>
    <property type="match status" value="1"/>
</dbReference>
<evidence type="ECO:0000313" key="5">
    <source>
        <dbReference type="Proteomes" id="UP000041247"/>
    </source>
</evidence>
<feature type="region of interest" description="Disordered" evidence="2">
    <location>
        <begin position="142"/>
        <end position="166"/>
    </location>
</feature>
<evidence type="ECO:0000256" key="2">
    <source>
        <dbReference type="SAM" id="MobiDB-lite"/>
    </source>
</evidence>
<dbReference type="InterPro" id="IPR000468">
    <property type="entry name" value="Barstar"/>
</dbReference>
<evidence type="ECO:0000259" key="3">
    <source>
        <dbReference type="Pfam" id="PF01337"/>
    </source>
</evidence>
<evidence type="ECO:0000256" key="1">
    <source>
        <dbReference type="ARBA" id="ARBA00006845"/>
    </source>
</evidence>
<dbReference type="Proteomes" id="UP000041247">
    <property type="component" value="Unassembled WGS sequence"/>
</dbReference>
<feature type="domain" description="Barstar (barnase inhibitor)" evidence="3">
    <location>
        <begin position="39"/>
        <end position="134"/>
    </location>
</feature>
<reference evidence="4 5" key="1">
    <citation type="submission" date="2015-07" db="EMBL/GenBank/DDBJ databases">
        <authorList>
            <person name="Noorani M."/>
        </authorList>
    </citation>
    <scope>NUCLEOTIDE SEQUENCE [LARGE SCALE GENOMIC DNA]</scope>
    <source>
        <strain evidence="4">LMG728</strain>
    </source>
</reference>
<accession>A0A0K2ZFZ3</accession>
<sequence length="166" mass="18099">MNTFNFSLNLAEPAASGVYRVANSDLDSIAALGRDAGLRLCRIDLQGCSSKPMLLMRLAAQLDFPIGFGRNWDALMDGLRDLSWLPAKGGYALLLEDAAELQSVAKKDFDVLLELLDDVAKEWAQDGIAFVAFVGLLTGDEVEPDERTSQADDLDEDDDEEEAASR</sequence>
<comment type="similarity">
    <text evidence="1">Belongs to the barstar family.</text>
</comment>
<protein>
    <recommendedName>
        <fullName evidence="3">Barstar (barnase inhibitor) domain-containing protein</fullName>
    </recommendedName>
</protein>
<dbReference type="Gene3D" id="3.30.370.10">
    <property type="entry name" value="Barstar-like"/>
    <property type="match status" value="1"/>
</dbReference>
<dbReference type="Pfam" id="PF01337">
    <property type="entry name" value="Barstar"/>
    <property type="match status" value="1"/>
</dbReference>
<proteinExistence type="inferred from homology"/>
<dbReference type="EMBL" id="CXOK01000017">
    <property type="protein sequence ID" value="CTP84533.1"/>
    <property type="molecule type" value="Genomic_DNA"/>
</dbReference>
<feature type="compositionally biased region" description="Acidic residues" evidence="2">
    <location>
        <begin position="152"/>
        <end position="166"/>
    </location>
</feature>
<name>A0A0K2ZFZ3_9XANT</name>
<evidence type="ECO:0000313" key="4">
    <source>
        <dbReference type="EMBL" id="CTP84533.1"/>
    </source>
</evidence>
<dbReference type="AlphaFoldDB" id="A0A0K2ZFZ3"/>